<evidence type="ECO:0000256" key="5">
    <source>
        <dbReference type="ARBA" id="ARBA00023204"/>
    </source>
</evidence>
<comment type="subunit">
    <text evidence="6">Homotetramer. Forms an RuvA(8)-RuvB(12)-Holliday junction (HJ) complex. HJ DNA is sandwiched between 2 RuvA tetramers; dsDNA enters through RuvA and exits via RuvB. An RuvB hexamer assembles on each DNA strand where it exits the tetramer. Each RuvB hexamer is contacted by two RuvA subunits (via domain III) on 2 adjacent RuvB subunits; this complex drives branch migration. In the full resolvosome a probable DNA-RuvA(4)-RuvB(12)-RuvC(2) complex forms which resolves the HJ.</text>
</comment>
<dbReference type="eggNOG" id="COG0632">
    <property type="taxonomic scope" value="Bacteria"/>
</dbReference>
<feature type="region of interest" description="Domain III" evidence="6">
    <location>
        <begin position="145"/>
        <end position="194"/>
    </location>
</feature>
<dbReference type="InterPro" id="IPR036267">
    <property type="entry name" value="RuvA_C_sf"/>
</dbReference>
<dbReference type="HAMAP" id="MF_00031">
    <property type="entry name" value="DNA_HJ_migration_RuvA"/>
    <property type="match status" value="1"/>
</dbReference>
<evidence type="ECO:0000256" key="6">
    <source>
        <dbReference type="HAMAP-Rule" id="MF_00031"/>
    </source>
</evidence>
<dbReference type="InterPro" id="IPR013849">
    <property type="entry name" value="DNA_helicase_Holl-junc_RuvA_I"/>
</dbReference>
<dbReference type="InterPro" id="IPR012340">
    <property type="entry name" value="NA-bd_OB-fold"/>
</dbReference>
<keyword evidence="3 6" id="KW-0238">DNA-binding</keyword>
<evidence type="ECO:0000256" key="2">
    <source>
        <dbReference type="ARBA" id="ARBA00022763"/>
    </source>
</evidence>
<evidence type="ECO:0000259" key="7">
    <source>
        <dbReference type="Pfam" id="PF01330"/>
    </source>
</evidence>
<evidence type="ECO:0000256" key="3">
    <source>
        <dbReference type="ARBA" id="ARBA00023125"/>
    </source>
</evidence>
<reference evidence="9 10" key="1">
    <citation type="submission" date="2014-07" db="EMBL/GenBank/DDBJ databases">
        <title>Genome of Chryseobacterium formosense LMG 24722.</title>
        <authorList>
            <person name="Pipes S.E."/>
            <person name="Stropko S.J."/>
            <person name="Newman J.D."/>
        </authorList>
    </citation>
    <scope>NUCLEOTIDE SEQUENCE [LARGE SCALE GENOMIC DNA]</scope>
    <source>
        <strain evidence="9 10">LMG 24722</strain>
    </source>
</reference>
<dbReference type="GO" id="GO:0000400">
    <property type="term" value="F:four-way junction DNA binding"/>
    <property type="evidence" value="ECO:0007669"/>
    <property type="project" value="UniProtKB-UniRule"/>
</dbReference>
<comment type="similarity">
    <text evidence="6">Belongs to the RuvA family.</text>
</comment>
<name>A0A085Z097_9FLAO</name>
<evidence type="ECO:0000313" key="10">
    <source>
        <dbReference type="Proteomes" id="UP000028713"/>
    </source>
</evidence>
<protein>
    <recommendedName>
        <fullName evidence="6">Holliday junction branch migration complex subunit RuvA</fullName>
    </recommendedName>
</protein>
<organism evidence="9 10">
    <name type="scientific">Chryseobacterium formosense</name>
    <dbReference type="NCBI Taxonomy" id="236814"/>
    <lineage>
        <taxon>Bacteria</taxon>
        <taxon>Pseudomonadati</taxon>
        <taxon>Bacteroidota</taxon>
        <taxon>Flavobacteriia</taxon>
        <taxon>Flavobacteriales</taxon>
        <taxon>Weeksellaceae</taxon>
        <taxon>Chryseobacterium group</taxon>
        <taxon>Chryseobacterium</taxon>
    </lineage>
</organism>
<dbReference type="Proteomes" id="UP000028713">
    <property type="component" value="Unassembled WGS sequence"/>
</dbReference>
<keyword evidence="9" id="KW-0347">Helicase</keyword>
<dbReference type="GO" id="GO:0009378">
    <property type="term" value="F:four-way junction helicase activity"/>
    <property type="evidence" value="ECO:0007669"/>
    <property type="project" value="InterPro"/>
</dbReference>
<dbReference type="GO" id="GO:0005737">
    <property type="term" value="C:cytoplasm"/>
    <property type="evidence" value="ECO:0007669"/>
    <property type="project" value="UniProtKB-SubCell"/>
</dbReference>
<sequence length="194" mass="21314">MIFSLQGIVQELTPTYAVINVNGVGYYTGISLMTSQKLTLNKETFLFIQQIIREDAHLLFGFHTRAEKEMFNLLISVNGVGAVSALILLSTLSLDEIASAILSGNSALIQKAKGIGAKTAERIIVDLKDKVQKFSNPEENISSFANNKIKDEALSALEVLGIPKRSSEKIADRILKQIPEISVEELVKQILKNI</sequence>
<comment type="caution">
    <text evidence="9">The sequence shown here is derived from an EMBL/GenBank/DDBJ whole genome shotgun (WGS) entry which is preliminary data.</text>
</comment>
<dbReference type="RefSeq" id="WP_034679263.1">
    <property type="nucleotide sequence ID" value="NZ_FPAP01000005.1"/>
</dbReference>
<dbReference type="InterPro" id="IPR000085">
    <property type="entry name" value="RuvA"/>
</dbReference>
<dbReference type="Gene3D" id="1.10.8.10">
    <property type="entry name" value="DNA helicase RuvA subunit, C-terminal domain"/>
    <property type="match status" value="1"/>
</dbReference>
<dbReference type="Pfam" id="PF01330">
    <property type="entry name" value="RuvA_N"/>
    <property type="match status" value="1"/>
</dbReference>
<dbReference type="Pfam" id="PF14520">
    <property type="entry name" value="HHH_5"/>
    <property type="match status" value="1"/>
</dbReference>
<dbReference type="GO" id="GO:0009379">
    <property type="term" value="C:Holliday junction helicase complex"/>
    <property type="evidence" value="ECO:0007669"/>
    <property type="project" value="InterPro"/>
</dbReference>
<dbReference type="OrthoDB" id="5293449at2"/>
<keyword evidence="1 6" id="KW-0963">Cytoplasm</keyword>
<keyword evidence="9" id="KW-0378">Hydrolase</keyword>
<dbReference type="NCBIfam" id="TIGR00084">
    <property type="entry name" value="ruvA"/>
    <property type="match status" value="1"/>
</dbReference>
<dbReference type="STRING" id="236814.IX39_19085"/>
<dbReference type="InterPro" id="IPR010994">
    <property type="entry name" value="RuvA_2-like"/>
</dbReference>
<keyword evidence="9" id="KW-0067">ATP-binding</keyword>
<accession>A0A085Z097</accession>
<dbReference type="Pfam" id="PF07499">
    <property type="entry name" value="RuvA_C"/>
    <property type="match status" value="1"/>
</dbReference>
<dbReference type="SUPFAM" id="SSF47781">
    <property type="entry name" value="RuvA domain 2-like"/>
    <property type="match status" value="1"/>
</dbReference>
<dbReference type="GO" id="GO:0048476">
    <property type="term" value="C:Holliday junction resolvase complex"/>
    <property type="evidence" value="ECO:0007669"/>
    <property type="project" value="UniProtKB-UniRule"/>
</dbReference>
<dbReference type="GO" id="GO:0005524">
    <property type="term" value="F:ATP binding"/>
    <property type="evidence" value="ECO:0007669"/>
    <property type="project" value="InterPro"/>
</dbReference>
<dbReference type="AlphaFoldDB" id="A0A085Z097"/>
<comment type="caution">
    <text evidence="6">Lacks conserved residue(s) required for the propagation of feature annotation.</text>
</comment>
<keyword evidence="2 6" id="KW-0227">DNA damage</keyword>
<dbReference type="EMBL" id="JPRP01000004">
    <property type="protein sequence ID" value="KFE97860.1"/>
    <property type="molecule type" value="Genomic_DNA"/>
</dbReference>
<dbReference type="SUPFAM" id="SSF50249">
    <property type="entry name" value="Nucleic acid-binding proteins"/>
    <property type="match status" value="1"/>
</dbReference>
<dbReference type="Gene3D" id="2.40.50.140">
    <property type="entry name" value="Nucleic acid-binding proteins"/>
    <property type="match status" value="1"/>
</dbReference>
<dbReference type="Gene3D" id="1.10.150.20">
    <property type="entry name" value="5' to 3' exonuclease, C-terminal subdomain"/>
    <property type="match status" value="1"/>
</dbReference>
<keyword evidence="9" id="KW-0547">Nucleotide-binding</keyword>
<dbReference type="GO" id="GO:0006281">
    <property type="term" value="P:DNA repair"/>
    <property type="evidence" value="ECO:0007669"/>
    <property type="project" value="UniProtKB-UniRule"/>
</dbReference>
<feature type="domain" description="Holliday junction DNA helicase RuvA C-terminal" evidence="8">
    <location>
        <begin position="151"/>
        <end position="193"/>
    </location>
</feature>
<evidence type="ECO:0000256" key="1">
    <source>
        <dbReference type="ARBA" id="ARBA00022490"/>
    </source>
</evidence>
<dbReference type="SUPFAM" id="SSF46929">
    <property type="entry name" value="DNA helicase RuvA subunit, C-terminal domain"/>
    <property type="match status" value="1"/>
</dbReference>
<comment type="subcellular location">
    <subcellularLocation>
        <location evidence="6">Cytoplasm</location>
    </subcellularLocation>
</comment>
<dbReference type="CDD" id="cd14332">
    <property type="entry name" value="UBA_RuvA_C"/>
    <property type="match status" value="1"/>
</dbReference>
<keyword evidence="10" id="KW-1185">Reference proteome</keyword>
<proteinExistence type="inferred from homology"/>
<dbReference type="GO" id="GO:0006310">
    <property type="term" value="P:DNA recombination"/>
    <property type="evidence" value="ECO:0007669"/>
    <property type="project" value="UniProtKB-UniRule"/>
</dbReference>
<comment type="function">
    <text evidence="6">The RuvA-RuvB-RuvC complex processes Holliday junction (HJ) DNA during genetic recombination and DNA repair, while the RuvA-RuvB complex plays an important role in the rescue of blocked DNA replication forks via replication fork reversal (RFR). RuvA specifically binds to HJ cruciform DNA, conferring on it an open structure. The RuvB hexamer acts as an ATP-dependent pump, pulling dsDNA into and through the RuvAB complex. HJ branch migration allows RuvC to scan DNA until it finds its consensus sequence, where it cleaves and resolves the cruciform DNA.</text>
</comment>
<evidence type="ECO:0000256" key="4">
    <source>
        <dbReference type="ARBA" id="ARBA00023172"/>
    </source>
</evidence>
<keyword evidence="5 6" id="KW-0234">DNA repair</keyword>
<dbReference type="InterPro" id="IPR011114">
    <property type="entry name" value="RuvA_C"/>
</dbReference>
<evidence type="ECO:0000259" key="8">
    <source>
        <dbReference type="Pfam" id="PF07499"/>
    </source>
</evidence>
<comment type="domain">
    <text evidence="6">Has three domains with a flexible linker between the domains II and III and assumes an 'L' shape. Domain III is highly mobile and contacts RuvB.</text>
</comment>
<evidence type="ECO:0000313" key="9">
    <source>
        <dbReference type="EMBL" id="KFE97860.1"/>
    </source>
</evidence>
<keyword evidence="4 6" id="KW-0233">DNA recombination</keyword>
<gene>
    <name evidence="6" type="primary">ruvA</name>
    <name evidence="9" type="ORF">IX39_19085</name>
</gene>
<feature type="domain" description="DNA helicase Holliday junction RuvA type" evidence="7">
    <location>
        <begin position="1"/>
        <end position="61"/>
    </location>
</feature>